<sequence>MASINVFGSPTSTEASRVLTCLFEKEAEFQLIRIDLYNGLKRVPDPLKLQAINSLCIHDIHNIYALLTFEDGGTTLVGEIH</sequence>
<dbReference type="EMBL" id="JAUJYO010000015">
    <property type="protein sequence ID" value="KAK1295977.1"/>
    <property type="molecule type" value="Genomic_DNA"/>
</dbReference>
<keyword evidence="2" id="KW-1185">Reference proteome</keyword>
<dbReference type="Proteomes" id="UP001180020">
    <property type="component" value="Unassembled WGS sequence"/>
</dbReference>
<reference evidence="1" key="2">
    <citation type="submission" date="2023-06" db="EMBL/GenBank/DDBJ databases">
        <authorList>
            <person name="Ma L."/>
            <person name="Liu K.-W."/>
            <person name="Li Z."/>
            <person name="Hsiao Y.-Y."/>
            <person name="Qi Y."/>
            <person name="Fu T."/>
            <person name="Tang G."/>
            <person name="Zhang D."/>
            <person name="Sun W.-H."/>
            <person name="Liu D.-K."/>
            <person name="Li Y."/>
            <person name="Chen G.-Z."/>
            <person name="Liu X.-D."/>
            <person name="Liao X.-Y."/>
            <person name="Jiang Y.-T."/>
            <person name="Yu X."/>
            <person name="Hao Y."/>
            <person name="Huang J."/>
            <person name="Zhao X.-W."/>
            <person name="Ke S."/>
            <person name="Chen Y.-Y."/>
            <person name="Wu W.-L."/>
            <person name="Hsu J.-L."/>
            <person name="Lin Y.-F."/>
            <person name="Huang M.-D."/>
            <person name="Li C.-Y."/>
            <person name="Huang L."/>
            <person name="Wang Z.-W."/>
            <person name="Zhao X."/>
            <person name="Zhong W.-Y."/>
            <person name="Peng D.-H."/>
            <person name="Ahmad S."/>
            <person name="Lan S."/>
            <person name="Zhang J.-S."/>
            <person name="Tsai W.-C."/>
            <person name="Van De Peer Y."/>
            <person name="Liu Z.-J."/>
        </authorList>
    </citation>
    <scope>NUCLEOTIDE SEQUENCE</scope>
    <source>
        <strain evidence="1">CP</strain>
        <tissue evidence="1">Leaves</tissue>
    </source>
</reference>
<evidence type="ECO:0000313" key="2">
    <source>
        <dbReference type="Proteomes" id="UP001180020"/>
    </source>
</evidence>
<protein>
    <submittedName>
        <fullName evidence="1">Uncharacterized protein</fullName>
    </submittedName>
</protein>
<evidence type="ECO:0000313" key="1">
    <source>
        <dbReference type="EMBL" id="KAK1295977.1"/>
    </source>
</evidence>
<dbReference type="Gene3D" id="3.40.30.10">
    <property type="entry name" value="Glutaredoxin"/>
    <property type="match status" value="1"/>
</dbReference>
<reference evidence="1" key="1">
    <citation type="journal article" date="2023" name="Nat. Commun.">
        <title>Diploid and tetraploid genomes of Acorus and the evolution of monocots.</title>
        <authorList>
            <person name="Ma L."/>
            <person name="Liu K.W."/>
            <person name="Li Z."/>
            <person name="Hsiao Y.Y."/>
            <person name="Qi Y."/>
            <person name="Fu T."/>
            <person name="Tang G.D."/>
            <person name="Zhang D."/>
            <person name="Sun W.H."/>
            <person name="Liu D.K."/>
            <person name="Li Y."/>
            <person name="Chen G.Z."/>
            <person name="Liu X.D."/>
            <person name="Liao X.Y."/>
            <person name="Jiang Y.T."/>
            <person name="Yu X."/>
            <person name="Hao Y."/>
            <person name="Huang J."/>
            <person name="Zhao X.W."/>
            <person name="Ke S."/>
            <person name="Chen Y.Y."/>
            <person name="Wu W.L."/>
            <person name="Hsu J.L."/>
            <person name="Lin Y.F."/>
            <person name="Huang M.D."/>
            <person name="Li C.Y."/>
            <person name="Huang L."/>
            <person name="Wang Z.W."/>
            <person name="Zhao X."/>
            <person name="Zhong W.Y."/>
            <person name="Peng D.H."/>
            <person name="Ahmad S."/>
            <person name="Lan S."/>
            <person name="Zhang J.S."/>
            <person name="Tsai W.C."/>
            <person name="Van de Peer Y."/>
            <person name="Liu Z.J."/>
        </authorList>
    </citation>
    <scope>NUCLEOTIDE SEQUENCE</scope>
    <source>
        <strain evidence="1">CP</strain>
    </source>
</reference>
<comment type="caution">
    <text evidence="1">The sequence shown here is derived from an EMBL/GenBank/DDBJ whole genome shotgun (WGS) entry which is preliminary data.</text>
</comment>
<gene>
    <name evidence="1" type="ORF">QJS10_CPB15g00335</name>
</gene>
<name>A0AAV9D4C0_ACOCL</name>
<proteinExistence type="predicted"/>
<organism evidence="1 2">
    <name type="scientific">Acorus calamus</name>
    <name type="common">Sweet flag</name>
    <dbReference type="NCBI Taxonomy" id="4465"/>
    <lineage>
        <taxon>Eukaryota</taxon>
        <taxon>Viridiplantae</taxon>
        <taxon>Streptophyta</taxon>
        <taxon>Embryophyta</taxon>
        <taxon>Tracheophyta</taxon>
        <taxon>Spermatophyta</taxon>
        <taxon>Magnoliopsida</taxon>
        <taxon>Liliopsida</taxon>
        <taxon>Acoraceae</taxon>
        <taxon>Acorus</taxon>
    </lineage>
</organism>
<dbReference type="AlphaFoldDB" id="A0AAV9D4C0"/>
<accession>A0AAV9D4C0</accession>